<feature type="domain" description="Serine/threonine specific protein phosphatases" evidence="5">
    <location>
        <begin position="114"/>
        <end position="119"/>
    </location>
</feature>
<evidence type="ECO:0000313" key="6">
    <source>
        <dbReference type="EMBL" id="KAJ3429970.1"/>
    </source>
</evidence>
<keyword evidence="3" id="KW-0464">Manganese</keyword>
<organism evidence="6 7">
    <name type="scientific">Anaeramoeba flamelloides</name>
    <dbReference type="NCBI Taxonomy" id="1746091"/>
    <lineage>
        <taxon>Eukaryota</taxon>
        <taxon>Metamonada</taxon>
        <taxon>Anaeramoebidae</taxon>
        <taxon>Anaeramoeba</taxon>
    </lineage>
</organism>
<dbReference type="Pfam" id="PF00149">
    <property type="entry name" value="Metallophos"/>
    <property type="match status" value="1"/>
</dbReference>
<dbReference type="SUPFAM" id="SSF56300">
    <property type="entry name" value="Metallo-dependent phosphatases"/>
    <property type="match status" value="1"/>
</dbReference>
<evidence type="ECO:0000256" key="2">
    <source>
        <dbReference type="ARBA" id="ARBA00022801"/>
    </source>
</evidence>
<dbReference type="InterPro" id="IPR004843">
    <property type="entry name" value="Calcineurin-like_PHP"/>
</dbReference>
<keyword evidence="1" id="KW-0479">Metal-binding</keyword>
<protein>
    <recommendedName>
        <fullName evidence="4">Serine/threonine-protein phosphatase</fullName>
        <ecNumber evidence="4">3.1.3.16</ecNumber>
    </recommendedName>
</protein>
<dbReference type="EC" id="3.1.3.16" evidence="4"/>
<comment type="caution">
    <text evidence="6">The sequence shown here is derived from an EMBL/GenBank/DDBJ whole genome shotgun (WGS) entry which is preliminary data.</text>
</comment>
<name>A0AAV7YPT7_9EUKA</name>
<keyword evidence="2 4" id="KW-0378">Hydrolase</keyword>
<sequence>MTNYSQTFSHLVELKLIPPKTVIDISNKITELLIEENNLLFISGPVTVVGDIHGQFFDLLLLFKESGYDNFPDQTPPHKYIFLGDYVDRGNYSLEVILALFILKLLHPTHFIILRGNHECRAITKVYGFYEECFNRYQDLSIWKVIMNVFDFFSIGAVVDQSLFCVHGGLSPHTFNFFEMKNIWRFQEIPSDGGLCDLLWSDPTDDIEQWTPSPRGTGWYFGEKVVDKFLKVNNMSLICRSHQLAPRGYYWWFEQDPLKPKKKKVCTIWSAPNYCYTSGNEASVLIFENKDVQKFILYGASPNDPNHEYFLSEKK</sequence>
<evidence type="ECO:0000256" key="4">
    <source>
        <dbReference type="RuleBase" id="RU004273"/>
    </source>
</evidence>
<dbReference type="InterPro" id="IPR029052">
    <property type="entry name" value="Metallo-depent_PP-like"/>
</dbReference>
<dbReference type="SMART" id="SM00156">
    <property type="entry name" value="PP2Ac"/>
    <property type="match status" value="1"/>
</dbReference>
<dbReference type="InterPro" id="IPR006186">
    <property type="entry name" value="Ser/Thr-sp_prot-phosphatase"/>
</dbReference>
<reference evidence="6" key="1">
    <citation type="submission" date="2022-08" db="EMBL/GenBank/DDBJ databases">
        <title>Novel sulphate-reducing endosymbionts in the free-living metamonad Anaeramoeba.</title>
        <authorList>
            <person name="Jerlstrom-Hultqvist J."/>
            <person name="Cepicka I."/>
            <person name="Gallot-Lavallee L."/>
            <person name="Salas-Leiva D."/>
            <person name="Curtis B.A."/>
            <person name="Zahonova K."/>
            <person name="Pipaliya S."/>
            <person name="Dacks J."/>
            <person name="Roger A.J."/>
        </authorList>
    </citation>
    <scope>NUCLEOTIDE SEQUENCE</scope>
    <source>
        <strain evidence="6">Busselton2</strain>
    </source>
</reference>
<comment type="similarity">
    <text evidence="4">Belongs to the PPP phosphatase family.</text>
</comment>
<evidence type="ECO:0000256" key="1">
    <source>
        <dbReference type="ARBA" id="ARBA00022723"/>
    </source>
</evidence>
<dbReference type="PANTHER" id="PTHR45619">
    <property type="entry name" value="SERINE/THREONINE-PROTEIN PHOSPHATASE PP2A-RELATED"/>
    <property type="match status" value="1"/>
</dbReference>
<dbReference type="PRINTS" id="PR00114">
    <property type="entry name" value="STPHPHTASE"/>
</dbReference>
<evidence type="ECO:0000259" key="5">
    <source>
        <dbReference type="PROSITE" id="PS00125"/>
    </source>
</evidence>
<proteinExistence type="inferred from homology"/>
<dbReference type="GO" id="GO:0004722">
    <property type="term" value="F:protein serine/threonine phosphatase activity"/>
    <property type="evidence" value="ECO:0007669"/>
    <property type="project" value="UniProtKB-EC"/>
</dbReference>
<dbReference type="InterPro" id="IPR047129">
    <property type="entry name" value="PPA2-like"/>
</dbReference>
<accession>A0AAV7YPT7</accession>
<evidence type="ECO:0000256" key="3">
    <source>
        <dbReference type="ARBA" id="ARBA00023211"/>
    </source>
</evidence>
<dbReference type="Gene3D" id="3.60.21.10">
    <property type="match status" value="1"/>
</dbReference>
<comment type="catalytic activity">
    <reaction evidence="4">
        <text>O-phospho-L-threonyl-[protein] + H2O = L-threonyl-[protein] + phosphate</text>
        <dbReference type="Rhea" id="RHEA:47004"/>
        <dbReference type="Rhea" id="RHEA-COMP:11060"/>
        <dbReference type="Rhea" id="RHEA-COMP:11605"/>
        <dbReference type="ChEBI" id="CHEBI:15377"/>
        <dbReference type="ChEBI" id="CHEBI:30013"/>
        <dbReference type="ChEBI" id="CHEBI:43474"/>
        <dbReference type="ChEBI" id="CHEBI:61977"/>
        <dbReference type="EC" id="3.1.3.16"/>
    </reaction>
</comment>
<gene>
    <name evidence="6" type="ORF">M0812_22970</name>
</gene>
<evidence type="ECO:0000313" key="7">
    <source>
        <dbReference type="Proteomes" id="UP001146793"/>
    </source>
</evidence>
<dbReference type="Proteomes" id="UP001146793">
    <property type="component" value="Unassembled WGS sequence"/>
</dbReference>
<dbReference type="PROSITE" id="PS00125">
    <property type="entry name" value="SER_THR_PHOSPHATASE"/>
    <property type="match status" value="1"/>
</dbReference>
<dbReference type="AlphaFoldDB" id="A0AAV7YPT7"/>
<dbReference type="EMBL" id="JANTQA010000051">
    <property type="protein sequence ID" value="KAJ3429970.1"/>
    <property type="molecule type" value="Genomic_DNA"/>
</dbReference>
<dbReference type="GO" id="GO:0046872">
    <property type="term" value="F:metal ion binding"/>
    <property type="evidence" value="ECO:0007669"/>
    <property type="project" value="UniProtKB-KW"/>
</dbReference>